<dbReference type="Gene3D" id="3.30.1520.10">
    <property type="entry name" value="Phox-like domain"/>
    <property type="match status" value="1"/>
</dbReference>
<dbReference type="Pfam" id="PF00069">
    <property type="entry name" value="Pkinase"/>
    <property type="match status" value="2"/>
</dbReference>
<comment type="caution">
    <text evidence="19">The sequence shown here is derived from an EMBL/GenBank/DDBJ whole genome shotgun (WGS) entry which is preliminary data.</text>
</comment>
<organism evidence="19 20">
    <name type="scientific">Polysphondylium violaceum</name>
    <dbReference type="NCBI Taxonomy" id="133409"/>
    <lineage>
        <taxon>Eukaryota</taxon>
        <taxon>Amoebozoa</taxon>
        <taxon>Evosea</taxon>
        <taxon>Eumycetozoa</taxon>
        <taxon>Dictyostelia</taxon>
        <taxon>Dictyosteliales</taxon>
        <taxon>Dictyosteliaceae</taxon>
        <taxon>Polysphondylium</taxon>
    </lineage>
</organism>
<evidence type="ECO:0000256" key="12">
    <source>
        <dbReference type="ARBA" id="ARBA00047899"/>
    </source>
</evidence>
<comment type="catalytic activity">
    <reaction evidence="12">
        <text>L-threonyl-[protein] + ATP = O-phospho-L-threonyl-[protein] + ADP + H(+)</text>
        <dbReference type="Rhea" id="RHEA:46608"/>
        <dbReference type="Rhea" id="RHEA-COMP:11060"/>
        <dbReference type="Rhea" id="RHEA-COMP:11605"/>
        <dbReference type="ChEBI" id="CHEBI:15378"/>
        <dbReference type="ChEBI" id="CHEBI:30013"/>
        <dbReference type="ChEBI" id="CHEBI:30616"/>
        <dbReference type="ChEBI" id="CHEBI:61977"/>
        <dbReference type="ChEBI" id="CHEBI:456216"/>
        <dbReference type="EC" id="2.7.11.1"/>
    </reaction>
</comment>
<name>A0A8J4UX32_9MYCE</name>
<feature type="compositionally biased region" description="Pro residues" evidence="14">
    <location>
        <begin position="507"/>
        <end position="519"/>
    </location>
</feature>
<evidence type="ECO:0000313" key="19">
    <source>
        <dbReference type="EMBL" id="KAF2078166.1"/>
    </source>
</evidence>
<dbReference type="PANTHER" id="PTHR24356:SF1">
    <property type="entry name" value="SERINE_THREONINE-PROTEIN KINASE GREATWALL"/>
    <property type="match status" value="1"/>
</dbReference>
<feature type="region of interest" description="Disordered" evidence="14">
    <location>
        <begin position="245"/>
        <end position="531"/>
    </location>
</feature>
<dbReference type="PROSITE" id="PS00108">
    <property type="entry name" value="PROTEIN_KINASE_ST"/>
    <property type="match status" value="1"/>
</dbReference>
<feature type="compositionally biased region" description="Polar residues" evidence="14">
    <location>
        <begin position="493"/>
        <end position="504"/>
    </location>
</feature>
<dbReference type="PROSITE" id="PS50011">
    <property type="entry name" value="PROTEIN_KINASE_DOM"/>
    <property type="match status" value="1"/>
</dbReference>
<evidence type="ECO:0000256" key="13">
    <source>
        <dbReference type="ARBA" id="ARBA00048679"/>
    </source>
</evidence>
<dbReference type="InterPro" id="IPR001849">
    <property type="entry name" value="PH_domain"/>
</dbReference>
<keyword evidence="4" id="KW-0597">Phosphoprotein</keyword>
<feature type="compositionally biased region" description="Low complexity" evidence="14">
    <location>
        <begin position="281"/>
        <end position="296"/>
    </location>
</feature>
<comment type="catalytic activity">
    <reaction evidence="13">
        <text>L-seryl-[protein] + ATP = O-phospho-L-seryl-[protein] + ADP + H(+)</text>
        <dbReference type="Rhea" id="RHEA:17989"/>
        <dbReference type="Rhea" id="RHEA-COMP:9863"/>
        <dbReference type="Rhea" id="RHEA-COMP:11604"/>
        <dbReference type="ChEBI" id="CHEBI:15378"/>
        <dbReference type="ChEBI" id="CHEBI:29999"/>
        <dbReference type="ChEBI" id="CHEBI:30616"/>
        <dbReference type="ChEBI" id="CHEBI:83421"/>
        <dbReference type="ChEBI" id="CHEBI:456216"/>
        <dbReference type="EC" id="2.7.11.1"/>
    </reaction>
</comment>
<evidence type="ECO:0000259" key="16">
    <source>
        <dbReference type="PROSITE" id="PS50011"/>
    </source>
</evidence>
<feature type="compositionally biased region" description="Polar residues" evidence="14">
    <location>
        <begin position="345"/>
        <end position="358"/>
    </location>
</feature>
<evidence type="ECO:0000256" key="10">
    <source>
        <dbReference type="ARBA" id="ARBA00022833"/>
    </source>
</evidence>
<dbReference type="CDD" id="cd05579">
    <property type="entry name" value="STKc_MAST_like"/>
    <property type="match status" value="1"/>
</dbReference>
<protein>
    <recommendedName>
        <fullName evidence="2">non-specific serine/threonine protein kinase</fullName>
        <ecNumber evidence="2">2.7.11.1</ecNumber>
    </recommendedName>
</protein>
<feature type="compositionally biased region" description="Low complexity" evidence="14">
    <location>
        <begin position="442"/>
        <end position="460"/>
    </location>
</feature>
<dbReference type="GO" id="GO:0035556">
    <property type="term" value="P:intracellular signal transduction"/>
    <property type="evidence" value="ECO:0007669"/>
    <property type="project" value="TreeGrafter"/>
</dbReference>
<dbReference type="InterPro" id="IPR000961">
    <property type="entry name" value="AGC-kinase_C"/>
</dbReference>
<dbReference type="GO" id="GO:0035091">
    <property type="term" value="F:phosphatidylinositol binding"/>
    <property type="evidence" value="ECO:0007669"/>
    <property type="project" value="InterPro"/>
</dbReference>
<feature type="compositionally biased region" description="Low complexity" evidence="14">
    <location>
        <begin position="1494"/>
        <end position="1524"/>
    </location>
</feature>
<dbReference type="PANTHER" id="PTHR24356">
    <property type="entry name" value="SERINE/THREONINE-PROTEIN KINASE"/>
    <property type="match status" value="1"/>
</dbReference>
<keyword evidence="10" id="KW-0862">Zinc</keyword>
<sequence>MKYQLSIIGDEARLDPQFNAFTVYMVNVTNQLANKEWNIYRRYSQFNELDSQVKYSDDNNNKNKSTNKELVEERKQLLQKYLTGLVKHQDIEESDLLACWLTPKNDPAFKSLANPDKCGFLIKEGHVIRSWRKRYFVLKEGIIYYFRHQSDPEPAGMIPVIGSLIKRFGETERRFAFQIIPSKKDVFPIFSIQALDEQECNEWINAIEDSQRRYSEMDLGLPDDDYKKNNGTKIKKSGSFEFSTLTSASAPTSPLQSGSSVPGINTSHHHRRRPPQKSKSDLNLSSSLSRLSIHVSGGSGASTNNNDDDGQDDYYDEGGLSYTPSLSDDMIDDDHPSHPGYSYRSMPSTPVTSGSLLNDPTGGKINSTTNSTTTKPPVSHKKSNSNSGAIPSYIGHLHHLHQPSLSSSSGSTSSSSSSGSSSSSTSSSSLFSTINQYLNPRSNSASSAGGSSSSTPTSPNLNLQQPPTSPLKSSTPSTPTSTPTPVDNDDNKSPSPIQTRNRSSPFLPLPNPNLVPLVPPSLSLDPDQTSPSLRSVMTMAAEKDKMKNTIFKNNSSNSSNNNNTPPSSSTTDSLNNSTPDNNSSKEKQQKEEEESLAKSKTTSTNKNPSKSILLSPSTTKSPSTGKKDKKTKTTSISDFIQQQHQKSSPPKSQQQPNKNNNNRNTLRSRALTLPVKPNESILHSTHQESQQSPTSNINLIREKFISKTTRFSSDGRPTFDINQKLLSTKASVDKKINNFIHTIVDAIDPDLIFHNQHYALIIGEIKKLSNKILHMSIYEQREQCTSVVHSIQTLFASAISNKELTSLVSKFLFIFSEFSRVVDVLNPIETKQQQQQQYQQQQQHNFNQLLLNSNNSGSNNNNNNNNNNVDSKTCNNSSNSNNISNNIKINPLSFSSGNILQKRLSKSLQNFNDMIPPAFSSSYQQPSFSSSFNQQSNLLTASLNSNQSTTTPTQSTTPTNTSNASSYSDPAILLSLESPNNNFRNSIGSEFDSSMRNRAISSPIIFDKNLENDRDLFIEKKSILTDLLKENYQSDQEQQRLQSAVVEIPCMSDDIRLLQVSPDVKIDSNMLDSTLTTTAETTAVESKPIPIIEKSFVCRICEETFAQSQLAKHSFYCGLINKHDFKQSSYDDRLASMISLVKGEVVHSWASPDHSIDVTMDSQIISQLEELVDYLATIPYGPSESLIQCQGIIDKIQKMIESHPTDVALITFGKRIVKIIEEKKDTYVQYANLQTAQTSQASKGKKWSMWGILPFIKSINSSSPSKDRGSSGSSSTSNSTIQQHVESSTTTTIVKQQQQSNINITSPNTSPIMSSNQVSLSSSTTTSTPKSASVSIADFEIIKPISRGAFGRVYLAKKKKTGDLYAIKVLKKLDTIRKNMVDHVIVERNILAMVQNPFIVKLFYAFQSTDKLYLVMEYLIGGDCASLLRALGCFDESMAKHYIAETVLCLEYLHTSFIVHRDLKPDNMLIDGKGHIKLTDFGLSKIGIIDDKQQGLNDQNNNNNNNSNNGNSLNSSGNNISNSNDSDKQNTSLNTSGTFSPYPPRKSTLKTPIKKPVKKVVGTPDYLSPEILLGTGHGTPVDWWALGIILYEFLTGSPPFNDDTPELIFHHILHRDRELEWPEEISADAKDLICKLLNPDPSRRLGANGANEVKKHPFFADVDWNTLVDQEMDSIFLPKPESELDTDYFWDRNSIYDDDDTDEDFLSTSTQDDNIQQQQIDIINETNILNSSDEGISNSSNKNSDGIPDKIVNNSNNNSNNNNNNISSNSNNNNNNNPNNNSNNNNNNTGIGNSIRLSAGSSSSASSNTSPTTTGINIIAPNRKGPIDNSNPLNSSSDNIEKGDPITFGNFSFTNINHLQDMNNFFLKNKS</sequence>
<dbReference type="GO" id="GO:0008270">
    <property type="term" value="F:zinc ion binding"/>
    <property type="evidence" value="ECO:0007669"/>
    <property type="project" value="UniProtKB-KW"/>
</dbReference>
<feature type="compositionally biased region" description="Low complexity" evidence="14">
    <location>
        <begin position="553"/>
        <end position="582"/>
    </location>
</feature>
<feature type="compositionally biased region" description="Basic residues" evidence="14">
    <location>
        <begin position="267"/>
        <end position="276"/>
    </location>
</feature>
<accession>A0A8J4UX32</accession>
<dbReference type="PROSITE" id="PS50003">
    <property type="entry name" value="PH_DOMAIN"/>
    <property type="match status" value="1"/>
</dbReference>
<feature type="compositionally biased region" description="Low complexity" evidence="14">
    <location>
        <begin position="404"/>
        <end position="430"/>
    </location>
</feature>
<dbReference type="FunFam" id="2.30.29.30:FF:000700">
    <property type="entry name" value="Probable serine/threonine-protein kinase DDB_G0272282"/>
    <property type="match status" value="1"/>
</dbReference>
<dbReference type="PROSITE" id="PS50195">
    <property type="entry name" value="PX"/>
    <property type="match status" value="1"/>
</dbReference>
<evidence type="ECO:0000256" key="9">
    <source>
        <dbReference type="ARBA" id="ARBA00022777"/>
    </source>
</evidence>
<feature type="compositionally biased region" description="Polar residues" evidence="14">
    <location>
        <begin position="1280"/>
        <end position="1313"/>
    </location>
</feature>
<evidence type="ECO:0000256" key="4">
    <source>
        <dbReference type="ARBA" id="ARBA00022553"/>
    </source>
</evidence>
<feature type="domain" description="PX" evidence="17">
    <location>
        <begin position="1"/>
        <end position="108"/>
    </location>
</feature>
<dbReference type="InterPro" id="IPR008271">
    <property type="entry name" value="Ser/Thr_kinase_AS"/>
</dbReference>
<feature type="compositionally biased region" description="Low complexity" evidence="14">
    <location>
        <begin position="361"/>
        <end position="377"/>
    </location>
</feature>
<evidence type="ECO:0000256" key="7">
    <source>
        <dbReference type="ARBA" id="ARBA00022741"/>
    </source>
</evidence>
<feature type="domain" description="AGC-kinase C-terminal" evidence="18">
    <location>
        <begin position="1660"/>
        <end position="1720"/>
    </location>
</feature>
<feature type="region of interest" description="Disordered" evidence="14">
    <location>
        <begin position="944"/>
        <end position="967"/>
    </location>
</feature>
<feature type="compositionally biased region" description="Acidic residues" evidence="14">
    <location>
        <begin position="306"/>
        <end position="316"/>
    </location>
</feature>
<evidence type="ECO:0000256" key="14">
    <source>
        <dbReference type="SAM" id="MobiDB-lite"/>
    </source>
</evidence>
<dbReference type="SMART" id="SM00220">
    <property type="entry name" value="S_TKc"/>
    <property type="match status" value="1"/>
</dbReference>
<evidence type="ECO:0000259" key="18">
    <source>
        <dbReference type="PROSITE" id="PS51285"/>
    </source>
</evidence>
<feature type="domain" description="Protein kinase" evidence="16">
    <location>
        <begin position="1339"/>
        <end position="1659"/>
    </location>
</feature>
<keyword evidence="20" id="KW-1185">Reference proteome</keyword>
<feature type="compositionally biased region" description="Low complexity" evidence="14">
    <location>
        <begin position="245"/>
        <end position="255"/>
    </location>
</feature>
<dbReference type="Gene3D" id="3.30.200.20">
    <property type="entry name" value="Phosphorylase Kinase, domain 1"/>
    <property type="match status" value="2"/>
</dbReference>
<evidence type="ECO:0000256" key="8">
    <source>
        <dbReference type="ARBA" id="ARBA00022771"/>
    </source>
</evidence>
<dbReference type="EMBL" id="AJWJ01000010">
    <property type="protein sequence ID" value="KAF2078166.1"/>
    <property type="molecule type" value="Genomic_DNA"/>
</dbReference>
<keyword evidence="9" id="KW-0418">Kinase</keyword>
<keyword evidence="5" id="KW-0808">Transferase</keyword>
<dbReference type="EC" id="2.7.11.1" evidence="2"/>
<feature type="region of interest" description="Disordered" evidence="14">
    <location>
        <begin position="1731"/>
        <end position="1832"/>
    </location>
</feature>
<dbReference type="InterPro" id="IPR000719">
    <property type="entry name" value="Prot_kinase_dom"/>
</dbReference>
<feature type="region of interest" description="Disordered" evidence="14">
    <location>
        <begin position="550"/>
        <end position="665"/>
    </location>
</feature>
<dbReference type="PROSITE" id="PS51285">
    <property type="entry name" value="AGC_KINASE_CTER"/>
    <property type="match status" value="1"/>
</dbReference>
<keyword evidence="6" id="KW-0479">Metal-binding</keyword>
<evidence type="ECO:0000256" key="11">
    <source>
        <dbReference type="ARBA" id="ARBA00022840"/>
    </source>
</evidence>
<dbReference type="GO" id="GO:0005524">
    <property type="term" value="F:ATP binding"/>
    <property type="evidence" value="ECO:0007669"/>
    <property type="project" value="UniProtKB-KW"/>
</dbReference>
<dbReference type="SUPFAM" id="SSF56112">
    <property type="entry name" value="Protein kinase-like (PK-like)"/>
    <property type="match status" value="1"/>
</dbReference>
<feature type="compositionally biased region" description="Low complexity" evidence="14">
    <location>
        <begin position="1753"/>
        <end position="1788"/>
    </location>
</feature>
<feature type="compositionally biased region" description="Polar residues" evidence="14">
    <location>
        <begin position="256"/>
        <end position="266"/>
    </location>
</feature>
<dbReference type="Pfam" id="PF00169">
    <property type="entry name" value="PH"/>
    <property type="match status" value="1"/>
</dbReference>
<evidence type="ECO:0000256" key="6">
    <source>
        <dbReference type="ARBA" id="ARBA00022723"/>
    </source>
</evidence>
<dbReference type="InterPro" id="IPR011009">
    <property type="entry name" value="Kinase-like_dom_sf"/>
</dbReference>
<keyword evidence="7" id="KW-0547">Nucleotide-binding</keyword>
<dbReference type="CDD" id="cd06093">
    <property type="entry name" value="PX_domain"/>
    <property type="match status" value="1"/>
</dbReference>
<dbReference type="Pfam" id="PF00787">
    <property type="entry name" value="PX"/>
    <property type="match status" value="1"/>
</dbReference>
<feature type="compositionally biased region" description="Low complexity" evidence="14">
    <location>
        <begin position="1270"/>
        <end position="1279"/>
    </location>
</feature>
<feature type="compositionally biased region" description="Low complexity" evidence="14">
    <location>
        <begin position="470"/>
        <end position="485"/>
    </location>
</feature>
<evidence type="ECO:0000256" key="3">
    <source>
        <dbReference type="ARBA" id="ARBA00022527"/>
    </source>
</evidence>
<evidence type="ECO:0000313" key="20">
    <source>
        <dbReference type="Proteomes" id="UP000695562"/>
    </source>
</evidence>
<evidence type="ECO:0000256" key="1">
    <source>
        <dbReference type="ARBA" id="ARBA00009903"/>
    </source>
</evidence>
<proteinExistence type="inferred from homology"/>
<gene>
    <name evidence="19" type="ORF">CYY_000550</name>
</gene>
<feature type="compositionally biased region" description="Low complexity" evidence="14">
    <location>
        <begin position="1314"/>
        <end position="1328"/>
    </location>
</feature>
<evidence type="ECO:0000256" key="5">
    <source>
        <dbReference type="ARBA" id="ARBA00022679"/>
    </source>
</evidence>
<evidence type="ECO:0000259" key="17">
    <source>
        <dbReference type="PROSITE" id="PS50195"/>
    </source>
</evidence>
<evidence type="ECO:0000256" key="2">
    <source>
        <dbReference type="ARBA" id="ARBA00012513"/>
    </source>
</evidence>
<dbReference type="FunFam" id="3.30.200.20:FF:000147">
    <property type="entry name" value="probable serine/threonine protein kinase IREH1"/>
    <property type="match status" value="1"/>
</dbReference>
<dbReference type="SUPFAM" id="SSF50729">
    <property type="entry name" value="PH domain-like"/>
    <property type="match status" value="1"/>
</dbReference>
<dbReference type="SMART" id="SM00312">
    <property type="entry name" value="PX"/>
    <property type="match status" value="1"/>
</dbReference>
<keyword evidence="3" id="KW-0723">Serine/threonine-protein kinase</keyword>
<keyword evidence="8" id="KW-0863">Zinc-finger</keyword>
<dbReference type="FunFam" id="1.10.510.10:FF:000604">
    <property type="entry name" value="AGC protein kinase"/>
    <property type="match status" value="1"/>
</dbReference>
<comment type="similarity">
    <text evidence="1">Belongs to the protein kinase superfamily. AGC Ser/Thr protein kinase family.</text>
</comment>
<dbReference type="InterPro" id="IPR011993">
    <property type="entry name" value="PH-like_dom_sf"/>
</dbReference>
<keyword evidence="11" id="KW-0067">ATP-binding</keyword>
<dbReference type="Proteomes" id="UP000695562">
    <property type="component" value="Unassembled WGS sequence"/>
</dbReference>
<feature type="compositionally biased region" description="Low complexity" evidence="14">
    <location>
        <begin position="850"/>
        <end position="868"/>
    </location>
</feature>
<dbReference type="Gene3D" id="2.30.29.30">
    <property type="entry name" value="Pleckstrin-homology domain (PH domain)/Phosphotyrosine-binding domain (PTB)"/>
    <property type="match status" value="1"/>
</dbReference>
<feature type="region of interest" description="Disordered" evidence="14">
    <location>
        <begin position="1494"/>
        <end position="1554"/>
    </location>
</feature>
<feature type="region of interest" description="Disordered" evidence="14">
    <location>
        <begin position="1261"/>
        <end position="1328"/>
    </location>
</feature>
<feature type="compositionally biased region" description="Low complexity" evidence="14">
    <location>
        <begin position="1798"/>
        <end position="1815"/>
    </location>
</feature>
<feature type="domain" description="PH" evidence="15">
    <location>
        <begin position="114"/>
        <end position="212"/>
    </location>
</feature>
<dbReference type="Gene3D" id="1.10.510.10">
    <property type="entry name" value="Transferase(Phosphotransferase) domain 1"/>
    <property type="match status" value="2"/>
</dbReference>
<dbReference type="OrthoDB" id="162894at2759"/>
<feature type="compositionally biased region" description="Polar residues" evidence="14">
    <location>
        <begin position="1731"/>
        <end position="1744"/>
    </location>
</feature>
<dbReference type="InterPro" id="IPR050236">
    <property type="entry name" value="Ser_Thr_kinase_AGC"/>
</dbReference>
<reference evidence="19" key="1">
    <citation type="submission" date="2020-01" db="EMBL/GenBank/DDBJ databases">
        <title>Development of genomics and gene disruption for Polysphondylium violaceum indicates a role for the polyketide synthase stlB in stalk morphogenesis.</title>
        <authorList>
            <person name="Narita B."/>
            <person name="Kawabe Y."/>
            <person name="Kin K."/>
            <person name="Saito T."/>
            <person name="Gibbs R."/>
            <person name="Kuspa A."/>
            <person name="Muzny D."/>
            <person name="Queller D."/>
            <person name="Richards S."/>
            <person name="Strassman J."/>
            <person name="Sucgang R."/>
            <person name="Worley K."/>
            <person name="Schaap P."/>
        </authorList>
    </citation>
    <scope>NUCLEOTIDE SEQUENCE</scope>
    <source>
        <strain evidence="19">QSvi11</strain>
    </source>
</reference>
<dbReference type="SMART" id="SM00233">
    <property type="entry name" value="PH"/>
    <property type="match status" value="1"/>
</dbReference>
<feature type="compositionally biased region" description="Low complexity" evidence="14">
    <location>
        <begin position="598"/>
        <end position="624"/>
    </location>
</feature>
<feature type="compositionally biased region" description="Low complexity" evidence="14">
    <location>
        <begin position="633"/>
        <end position="662"/>
    </location>
</feature>
<evidence type="ECO:0000259" key="15">
    <source>
        <dbReference type="PROSITE" id="PS50003"/>
    </source>
</evidence>
<dbReference type="InterPro" id="IPR001683">
    <property type="entry name" value="PX_dom"/>
</dbReference>
<dbReference type="InterPro" id="IPR036871">
    <property type="entry name" value="PX_dom_sf"/>
</dbReference>
<feature type="compositionally biased region" description="Polar residues" evidence="14">
    <location>
        <begin position="431"/>
        <end position="441"/>
    </location>
</feature>
<dbReference type="GO" id="GO:0004674">
    <property type="term" value="F:protein serine/threonine kinase activity"/>
    <property type="evidence" value="ECO:0007669"/>
    <property type="project" value="UniProtKB-KW"/>
</dbReference>
<dbReference type="SUPFAM" id="SSF64268">
    <property type="entry name" value="PX domain"/>
    <property type="match status" value="1"/>
</dbReference>
<feature type="region of interest" description="Disordered" evidence="14">
    <location>
        <begin position="850"/>
        <end position="879"/>
    </location>
</feature>